<organism evidence="2 3">
    <name type="scientific">Fibrella aestuarina BUZ 2</name>
    <dbReference type="NCBI Taxonomy" id="1166018"/>
    <lineage>
        <taxon>Bacteria</taxon>
        <taxon>Pseudomonadati</taxon>
        <taxon>Bacteroidota</taxon>
        <taxon>Cytophagia</taxon>
        <taxon>Cytophagales</taxon>
        <taxon>Spirosomataceae</taxon>
        <taxon>Fibrella</taxon>
    </lineage>
</organism>
<reference evidence="2 3" key="1">
    <citation type="journal article" date="2012" name="J. Bacteriol.">
        <title>Genome Sequence of Fibrella aestuarina BUZ 2T, a Filamentous Marine Bacterium.</title>
        <authorList>
            <person name="Filippini M."/>
            <person name="Qi W."/>
            <person name="Blom J."/>
            <person name="Goesmann A."/>
            <person name="Smits T.H."/>
            <person name="Bagheri H.C."/>
        </authorList>
    </citation>
    <scope>NUCLEOTIDE SEQUENCE [LARGE SCALE GENOMIC DNA]</scope>
    <source>
        <strain evidence="3">BUZ 2T</strain>
    </source>
</reference>
<evidence type="ECO:0000259" key="1">
    <source>
        <dbReference type="Pfam" id="PF01323"/>
    </source>
</evidence>
<evidence type="ECO:0000313" key="3">
    <source>
        <dbReference type="Proteomes" id="UP000011058"/>
    </source>
</evidence>
<sequence length="244" mass="27064">MTTQTATKPTMNVEIWSDVMCPFCYIGKRKFEQALAQFPQRDQVQVIWKSFQLNPNQKTEPNRSLNDYLADAKGWSLEQTRAMNERVTDMASEVGLTYHLDRAVVANSFDAHRLIQLAKTQGLGDAMEERLFLAYFTEGLNTADHATLLRLGTEVGLSAESVEQVLGSNQFADAVRQDIYESQQVGVRGVPFFVLNGRYAVSGAQAPDTFLGALTTAWTNWKQTQPALTDLSADAPACDIDGNC</sequence>
<evidence type="ECO:0000313" key="2">
    <source>
        <dbReference type="EMBL" id="CCH02813.1"/>
    </source>
</evidence>
<feature type="domain" description="DSBA-like thioredoxin" evidence="1">
    <location>
        <begin position="13"/>
        <end position="214"/>
    </location>
</feature>
<dbReference type="Gene3D" id="3.40.30.10">
    <property type="entry name" value="Glutaredoxin"/>
    <property type="match status" value="1"/>
</dbReference>
<dbReference type="PATRIC" id="fig|1166018.3.peg.1784"/>
<dbReference type="PANTHER" id="PTHR13887">
    <property type="entry name" value="GLUTATHIONE S-TRANSFERASE KAPPA"/>
    <property type="match status" value="1"/>
</dbReference>
<keyword evidence="3" id="KW-1185">Reference proteome</keyword>
<gene>
    <name evidence="2" type="ORF">FAES_4814</name>
</gene>
<name>I0KFB0_9BACT</name>
<dbReference type="CDD" id="cd03024">
    <property type="entry name" value="DsbA_FrnE"/>
    <property type="match status" value="1"/>
</dbReference>
<dbReference type="STRING" id="1166018.FAES_4814"/>
<dbReference type="InterPro" id="IPR001853">
    <property type="entry name" value="DSBA-like_thioredoxin_dom"/>
</dbReference>
<dbReference type="HOGENOM" id="CLU_069253_0_2_10"/>
<dbReference type="Pfam" id="PF01323">
    <property type="entry name" value="DSBA"/>
    <property type="match status" value="1"/>
</dbReference>
<accession>I0KFB0</accession>
<dbReference type="SUPFAM" id="SSF52833">
    <property type="entry name" value="Thioredoxin-like"/>
    <property type="match status" value="1"/>
</dbReference>
<protein>
    <submittedName>
        <fullName evidence="2">DSBA oxidoreductase</fullName>
    </submittedName>
</protein>
<dbReference type="EMBL" id="HE796683">
    <property type="protein sequence ID" value="CCH02813.1"/>
    <property type="molecule type" value="Genomic_DNA"/>
</dbReference>
<dbReference type="PANTHER" id="PTHR13887:SF41">
    <property type="entry name" value="THIOREDOXIN SUPERFAMILY PROTEIN"/>
    <property type="match status" value="1"/>
</dbReference>
<dbReference type="Proteomes" id="UP000011058">
    <property type="component" value="Chromosome"/>
</dbReference>
<dbReference type="GO" id="GO:0016491">
    <property type="term" value="F:oxidoreductase activity"/>
    <property type="evidence" value="ECO:0007669"/>
    <property type="project" value="InterPro"/>
</dbReference>
<dbReference type="KEGG" id="fae:FAES_4814"/>
<dbReference type="AlphaFoldDB" id="I0KFB0"/>
<dbReference type="InterPro" id="IPR036249">
    <property type="entry name" value="Thioredoxin-like_sf"/>
</dbReference>
<proteinExistence type="predicted"/>
<dbReference type="eggNOG" id="COG2761">
    <property type="taxonomic scope" value="Bacteria"/>
</dbReference>